<keyword evidence="3" id="KW-0808">Transferase</keyword>
<dbReference type="GO" id="GO:0009435">
    <property type="term" value="P:NAD+ biosynthetic process"/>
    <property type="evidence" value="ECO:0007669"/>
    <property type="project" value="InterPro"/>
</dbReference>
<name>D1CB14_THET1</name>
<evidence type="ECO:0000259" key="2">
    <source>
        <dbReference type="Pfam" id="PF02749"/>
    </source>
</evidence>
<dbReference type="Gene3D" id="3.20.20.70">
    <property type="entry name" value="Aldolase class I"/>
    <property type="match status" value="2"/>
</dbReference>
<dbReference type="HOGENOM" id="CLU_043773_1_0_0"/>
<dbReference type="RefSeq" id="WP_012875014.1">
    <property type="nucleotide sequence ID" value="NC_013525.1"/>
</dbReference>
<dbReference type="InterPro" id="IPR013785">
    <property type="entry name" value="Aldolase_TIM"/>
</dbReference>
<evidence type="ECO:0000313" key="4">
    <source>
        <dbReference type="Proteomes" id="UP000000323"/>
    </source>
</evidence>
<comment type="catalytic activity">
    <reaction evidence="1">
        <text>nicotinate beta-D-ribonucleotide + CO2 + diphosphate = quinolinate + 5-phospho-alpha-D-ribose 1-diphosphate + 2 H(+)</text>
        <dbReference type="Rhea" id="RHEA:12733"/>
        <dbReference type="ChEBI" id="CHEBI:15378"/>
        <dbReference type="ChEBI" id="CHEBI:16526"/>
        <dbReference type="ChEBI" id="CHEBI:29959"/>
        <dbReference type="ChEBI" id="CHEBI:33019"/>
        <dbReference type="ChEBI" id="CHEBI:57502"/>
        <dbReference type="ChEBI" id="CHEBI:58017"/>
        <dbReference type="EC" id="2.4.2.19"/>
    </reaction>
</comment>
<sequence length="454" mass="50790">MSVFDRKRLPVSTFKLDVERMRQGWYSDKYFLNIVGLLTALAEDGYPVEWSSPTSIGATKGLGANEIGNIEVEMQIFHRRKPYAVVVGVDKALAILRECTGYYDKNGCFVNTFDKLEVEAVHDGEMVPYDGDPSNVVPVMRIRGRYRDFALLETPIVGVLTRGSRVATNVYETLKAANGKTVLFFPARFDAHEVQAADGYAYSIAVQLFNHKYAKDAGISVSTDEQGSWWGGLGGGTIAHAAIASFLGDTAAAMMAFARTRPVDIPRVALVDFHNDCVSDTLQVMRAMFMEFKRCVDEGNYEEAEKFRLYGVRPDTSGSLRDKSVEPLGDPELDLGVVPRLIFNMRNAMDNAWKDWDLPPEWEERAKEWCRQVKIVASGGFTPERIKKFEQLGVPVDIYAVGSWLFNNSKDDGTNTDFTADVVRVRVNGEWIEMAKAGRRPGSNPALERVRPDY</sequence>
<dbReference type="STRING" id="525904.Tter_1063"/>
<evidence type="ECO:0000313" key="3">
    <source>
        <dbReference type="EMBL" id="ACZ41979.1"/>
    </source>
</evidence>
<dbReference type="PANTHER" id="PTHR43202">
    <property type="entry name" value="NICOTINATE-NUCLEOTIDE PYROPHOSPHORYLASE"/>
    <property type="match status" value="1"/>
</dbReference>
<dbReference type="AlphaFoldDB" id="D1CB14"/>
<organism evidence="3 4">
    <name type="scientific">Thermobaculum terrenum (strain ATCC BAA-798 / CCMEE 7001 / YNP1)</name>
    <dbReference type="NCBI Taxonomy" id="525904"/>
    <lineage>
        <taxon>Bacteria</taxon>
        <taxon>Bacillati</taxon>
        <taxon>Chloroflexota</taxon>
        <taxon>Chloroflexia</taxon>
        <taxon>Candidatus Thermobaculales</taxon>
        <taxon>Candidatus Thermobaculaceae</taxon>
        <taxon>Thermobaculum</taxon>
    </lineage>
</organism>
<dbReference type="PANTHER" id="PTHR43202:SF1">
    <property type="entry name" value="NICOTINATE PHOSPHORIBOSYLTRANSFERASE"/>
    <property type="match status" value="1"/>
</dbReference>
<dbReference type="EMBL" id="CP001825">
    <property type="protein sequence ID" value="ACZ41979.1"/>
    <property type="molecule type" value="Genomic_DNA"/>
</dbReference>
<dbReference type="Gene3D" id="3.90.1170.20">
    <property type="entry name" value="Quinolinate phosphoribosyl transferase, N-terminal domain"/>
    <property type="match status" value="1"/>
</dbReference>
<dbReference type="InterPro" id="IPR022412">
    <property type="entry name" value="Quinolinate_PRibosylTrfase_N"/>
</dbReference>
<reference evidence="4" key="1">
    <citation type="journal article" date="2010" name="Stand. Genomic Sci.">
        <title>Complete genome sequence of 'Thermobaculum terrenum' type strain (YNP1).</title>
        <authorList>
            <person name="Kiss H."/>
            <person name="Cleland D."/>
            <person name="Lapidus A."/>
            <person name="Lucas S."/>
            <person name="Glavina Del Rio T."/>
            <person name="Nolan M."/>
            <person name="Tice H."/>
            <person name="Han C."/>
            <person name="Goodwin L."/>
            <person name="Pitluck S."/>
            <person name="Liolios K."/>
            <person name="Ivanova N."/>
            <person name="Mavromatis K."/>
            <person name="Ovchinnikova G."/>
            <person name="Pati A."/>
            <person name="Chen A."/>
            <person name="Palaniappan K."/>
            <person name="Land M."/>
            <person name="Hauser L."/>
            <person name="Chang Y."/>
            <person name="Jeffries C."/>
            <person name="Lu M."/>
            <person name="Brettin T."/>
            <person name="Detter J."/>
            <person name="Goker M."/>
            <person name="Tindall B."/>
            <person name="Beck B."/>
            <person name="McDermott T."/>
            <person name="Woyke T."/>
            <person name="Bristow J."/>
            <person name="Eisen J."/>
            <person name="Markowitz V."/>
            <person name="Hugenholtz P."/>
            <person name="Kyrpides N."/>
            <person name="Klenk H."/>
            <person name="Cheng J."/>
        </authorList>
    </citation>
    <scope>NUCLEOTIDE SEQUENCE [LARGE SCALE GENOMIC DNA]</scope>
    <source>
        <strain evidence="4">ATCC BAA-798 / YNP1</strain>
    </source>
</reference>
<dbReference type="GO" id="GO:0004514">
    <property type="term" value="F:nicotinate-nucleotide diphosphorylase (carboxylating) activity"/>
    <property type="evidence" value="ECO:0007669"/>
    <property type="project" value="UniProtKB-EC"/>
</dbReference>
<dbReference type="Pfam" id="PF02749">
    <property type="entry name" value="QRPTase_N"/>
    <property type="match status" value="1"/>
</dbReference>
<gene>
    <name evidence="3" type="ordered locus">Tter_1063</name>
</gene>
<dbReference type="Proteomes" id="UP000000323">
    <property type="component" value="Chromosome 1"/>
</dbReference>
<keyword evidence="4" id="KW-1185">Reference proteome</keyword>
<evidence type="ECO:0000256" key="1">
    <source>
        <dbReference type="ARBA" id="ARBA00047445"/>
    </source>
</evidence>
<feature type="domain" description="Quinolinate phosphoribosyl transferase N-terminal" evidence="2">
    <location>
        <begin position="67"/>
        <end position="162"/>
    </location>
</feature>
<dbReference type="SUPFAM" id="SSF51690">
    <property type="entry name" value="Nicotinate/Quinolinate PRTase C-terminal domain-like"/>
    <property type="match status" value="1"/>
</dbReference>
<protein>
    <submittedName>
        <fullName evidence="3">Nicotinate phosphoribosyltransferase</fullName>
    </submittedName>
</protein>
<accession>D1CB14</accession>
<dbReference type="InterPro" id="IPR037128">
    <property type="entry name" value="Quinolinate_PRibosylTase_N_sf"/>
</dbReference>
<dbReference type="eggNOG" id="COG1488">
    <property type="taxonomic scope" value="Bacteria"/>
</dbReference>
<dbReference type="InterPro" id="IPR036068">
    <property type="entry name" value="Nicotinate_pribotase-like_C"/>
</dbReference>
<proteinExistence type="predicted"/>
<dbReference type="KEGG" id="ttr:Tter_1063"/>
<keyword evidence="3" id="KW-0328">Glycosyltransferase</keyword>
<dbReference type="OrthoDB" id="9770610at2"/>
<dbReference type="InterPro" id="IPR053190">
    <property type="entry name" value="NAPRTase-like"/>
</dbReference>
<dbReference type="SUPFAM" id="SSF54675">
    <property type="entry name" value="Nicotinate/Quinolinate PRTase N-terminal domain-like"/>
    <property type="match status" value="1"/>
</dbReference>